<accession>A0A2G5P9J0</accession>
<dbReference type="OrthoDB" id="9758182at2"/>
<keyword evidence="4" id="KW-0028">Amino-acid biosynthesis</keyword>
<sequence length="1818" mass="195483">MSRDNRRLGLYAPEQDKSSCGVGFLTRKDGVQTHEVVRKLHEALCAVPHRGGMSSEGVGDGAGVNLDLSLQFFTALTERDDLRLGEFGVGNFFLPNDPARHAEADAVIEAALRAQGFEILLKRDVPVDDSALRPAAVRYQLPIRQWVFLADDDRRIHHALMDIEAIAYRSPELTGLYPLSLSARTQVLKGRLNADEVVPYFRDLSDPRMAVHSMFFHTRFSTNTAPNAMMAQPFRLMAHNGELNTDKKNRLSENAMARARNRAIIRPPGQSDSCRLDQTLASRVFEDDLDLVTAVVAMMPPAWENDATLPPRVRAMLEYFSLYEEKNDGPAALVFGDGDIIGARLDRLGLRPLRTVETDDYLGAMSEAGQVNFAPEQVIRRGRIEAGGMLYFDHRARRSHTTAEALDALAARHDYPAMLAEARVHLGDLPAVPPEQQASPARYDGDLNRYQRYVAYSLNQESFKFLMDPMLATGHEKISAMGYGNAINALSNQEGGIAKYFSQRFAQVTNPPLDSIREAAGMTLRVVLGAKPNSGATPAPQIVVDSPILTHLDMLRIREQRRTPVRRFGIRYRIVLDDPAANAAALVAAIDALCDEVETFARDTGGIAIISDRHVDSTRAAMPLTLVVSALNQRLIEEGLRLRVSMIAESGQLCSSHHIATALGFGAAAVYPLAVQMRAEEKYGADADKAFKNFAKAAEKSLMKTMGKVGLCTVESYIGGEFFEPNYLDTGDPVLRRYFPSVTSPVAGVGFATIADSIPQWHARALAVSTEADVPLLGLFKERAEGAGHSYGTTAVRGFVDMTEETIAFDDEARPDNPTMADPSYLRGLVLNQLEGAFGLDDDAYRHTSFDELTPRAIDSFDITPGYRNFVRAMNAERARRPAALRDVLALPADVTFARTVAEFRAELAQFAPFGNNDLRVRGLNCDRSGDGYRLRLAQGPQRHGALAAALIEMFGPDVTDHEVSEDGVLVRARGAAAEYLGMLRAAPASIPLAQVQPAHEITPTLTSGAMSHGALVAEAHEAVAHGTNMVGALSNCGEGGEHISRYGTIRGSRIKQFASGRFGVWAGYLADPMLRELEIKIGQGAKPGEGGQLPAPKVTVAIAAARGGTPGVELVSPPPHHDTYSIEDLAQLIHDCKAARVKVIVKLVSSEGIGTIAVGVAKAGADVINVAGNTGGTGAAAVTSLKYAGRSAEIGVAEVHQALCANGIRQKVVLRCSGAHQTASDVVKSALLGGDSFEFGTTALMTLKCVMAKNCNIKCPAGLTTNPEVFEGDPRALGQYLLNLAHEVREILATLGLPSLRAARGRADLLHLLDHPSQIGQLDLRQMLTAASEFVVDDPIYLESDYAVDDVLLDQLTGSPEFAAIAPAPAPLTNRNKSVGGQLAIDIERLLNHTADGPTGPAITTDDRGRRHLLPDSVAITTTGSAGQSYGVFCNDGMVLTHTGTCNDGVGKSACGGTIIVRSPGGGSADAGGNVLIGNFALFGASGGRLFIEGEAGDRFAVRNSGATAVVEGAGEFLCEYMTNGSVLNIGGFGHGVANGMSGGFLYQYDPDGELSSKVSADSALIAPITAASWHEVTVRTLLEWHVSATGSAKATALLDDWATARRQIVYVMPRALLLYQDADEILAAKTRKELLDELSAAVAGHQVHKFKRSYRDGSAVLGGTVPGYGETDTESMFALLNTYTVLNMAQQLALTRLPGVTDVRDPRVDKAVRNLVLTEDFFLIHKLQRYAREAIESFSDDELAVLIADKRITDYKAALAQRNVRSTDSLGTYGWILHQDAKNLLSMGRLPSAEELFAHKVIPVVVTSGVPALETT</sequence>
<evidence type="ECO:0000256" key="5">
    <source>
        <dbReference type="ARBA" id="ARBA00022630"/>
    </source>
</evidence>
<dbReference type="CDD" id="cd02808">
    <property type="entry name" value="GltS_FMN"/>
    <property type="match status" value="1"/>
</dbReference>
<comment type="cofactor">
    <cofactor evidence="2">
        <name>[3Fe-4S] cluster</name>
        <dbReference type="ChEBI" id="CHEBI:21137"/>
    </cofactor>
</comment>
<comment type="similarity">
    <text evidence="3">Belongs to the glutamate synthase family.</text>
</comment>
<keyword evidence="10" id="KW-0408">Iron</keyword>
<evidence type="ECO:0000256" key="6">
    <source>
        <dbReference type="ARBA" id="ARBA00022643"/>
    </source>
</evidence>
<keyword evidence="11" id="KW-0411">Iron-sulfur</keyword>
<evidence type="ECO:0000256" key="10">
    <source>
        <dbReference type="ARBA" id="ARBA00023004"/>
    </source>
</evidence>
<keyword evidence="7" id="KW-0479">Metal-binding</keyword>
<dbReference type="InterPro" id="IPR036485">
    <property type="entry name" value="Glu_synth_asu_C_sf"/>
</dbReference>
<dbReference type="InterPro" id="IPR017932">
    <property type="entry name" value="GATase_2_dom"/>
</dbReference>
<keyword evidence="8" id="KW-0315">Glutamine amidotransferase</keyword>
<evidence type="ECO:0000256" key="14">
    <source>
        <dbReference type="ARBA" id="ARBA00029440"/>
    </source>
</evidence>
<dbReference type="GO" id="GO:0006537">
    <property type="term" value="P:glutamate biosynthetic process"/>
    <property type="evidence" value="ECO:0007669"/>
    <property type="project" value="UniProtKB-KW"/>
</dbReference>
<dbReference type="Pfam" id="PF04898">
    <property type="entry name" value="Glu_syn_central"/>
    <property type="match status" value="1"/>
</dbReference>
<dbReference type="RefSeq" id="WP_090585192.1">
    <property type="nucleotide sequence ID" value="NZ_CP104302.1"/>
</dbReference>
<evidence type="ECO:0000313" key="17">
    <source>
        <dbReference type="Proteomes" id="UP000230551"/>
    </source>
</evidence>
<comment type="cofactor">
    <cofactor evidence="1">
        <name>FMN</name>
        <dbReference type="ChEBI" id="CHEBI:58210"/>
    </cofactor>
</comment>
<evidence type="ECO:0000259" key="15">
    <source>
        <dbReference type="PROSITE" id="PS51278"/>
    </source>
</evidence>
<proteinExistence type="inferred from homology"/>
<evidence type="ECO:0000256" key="3">
    <source>
        <dbReference type="ARBA" id="ARBA00009716"/>
    </source>
</evidence>
<dbReference type="InterPro" id="IPR002489">
    <property type="entry name" value="Glu_synth_asu_C"/>
</dbReference>
<dbReference type="PANTHER" id="PTHR11938">
    <property type="entry name" value="FAD NADPH DEHYDROGENASE/OXIDOREDUCTASE"/>
    <property type="match status" value="1"/>
</dbReference>
<dbReference type="GO" id="GO:0019676">
    <property type="term" value="P:ammonia assimilation cycle"/>
    <property type="evidence" value="ECO:0007669"/>
    <property type="project" value="TreeGrafter"/>
</dbReference>
<dbReference type="GO" id="GO:0051538">
    <property type="term" value="F:3 iron, 4 sulfur cluster binding"/>
    <property type="evidence" value="ECO:0007669"/>
    <property type="project" value="UniProtKB-KW"/>
</dbReference>
<dbReference type="PROSITE" id="PS51278">
    <property type="entry name" value="GATASE_TYPE_2"/>
    <property type="match status" value="1"/>
</dbReference>
<dbReference type="SUPFAM" id="SSF56235">
    <property type="entry name" value="N-terminal nucleophile aminohydrolases (Ntn hydrolases)"/>
    <property type="match status" value="1"/>
</dbReference>
<dbReference type="GO" id="GO:0046872">
    <property type="term" value="F:metal ion binding"/>
    <property type="evidence" value="ECO:0007669"/>
    <property type="project" value="UniProtKB-KW"/>
</dbReference>
<dbReference type="InterPro" id="IPR029055">
    <property type="entry name" value="Ntn_hydrolases_N"/>
</dbReference>
<dbReference type="InterPro" id="IPR002932">
    <property type="entry name" value="Glu_synthdom"/>
</dbReference>
<evidence type="ECO:0000313" key="16">
    <source>
        <dbReference type="EMBL" id="PIB75029.1"/>
    </source>
</evidence>
<dbReference type="Gene3D" id="2.160.20.60">
    <property type="entry name" value="Glutamate synthase, alpha subunit, C-terminal domain"/>
    <property type="match status" value="1"/>
</dbReference>
<comment type="pathway">
    <text evidence="14">Amino-acid biosynthesis.</text>
</comment>
<keyword evidence="9" id="KW-0560">Oxidoreductase</keyword>
<evidence type="ECO:0000256" key="12">
    <source>
        <dbReference type="ARBA" id="ARBA00023164"/>
    </source>
</evidence>
<dbReference type="InterPro" id="IPR013785">
    <property type="entry name" value="Aldolase_TIM"/>
</dbReference>
<reference evidence="16 17" key="1">
    <citation type="journal article" date="2017" name="Infect. Genet. Evol.">
        <title>The new phylogeny of the genus Mycobacterium: The old and the news.</title>
        <authorList>
            <person name="Tortoli E."/>
            <person name="Fedrizzi T."/>
            <person name="Meehan C.J."/>
            <person name="Trovato A."/>
            <person name="Grottola A."/>
            <person name="Giacobazzi E."/>
            <person name="Serpini G.F."/>
            <person name="Tagliazucchi S."/>
            <person name="Fabio A."/>
            <person name="Bettua C."/>
            <person name="Bertorelli R."/>
            <person name="Frascaro F."/>
            <person name="De Sanctis V."/>
            <person name="Pecorari M."/>
            <person name="Jousson O."/>
            <person name="Segata N."/>
            <person name="Cirillo D.M."/>
        </authorList>
    </citation>
    <scope>NUCLEOTIDE SEQUENCE [LARGE SCALE GENOMIC DNA]</scope>
    <source>
        <strain evidence="16 17">CIP1034565</strain>
    </source>
</reference>
<evidence type="ECO:0000256" key="9">
    <source>
        <dbReference type="ARBA" id="ARBA00023002"/>
    </source>
</evidence>
<dbReference type="Pfam" id="PF01493">
    <property type="entry name" value="GXGXG"/>
    <property type="match status" value="1"/>
</dbReference>
<dbReference type="CDD" id="cd00713">
    <property type="entry name" value="GltS"/>
    <property type="match status" value="1"/>
</dbReference>
<dbReference type="STRING" id="85968.GCA_900073015_00315"/>
<keyword evidence="12" id="KW-0314">Glutamate biosynthesis</keyword>
<evidence type="ECO:0000256" key="2">
    <source>
        <dbReference type="ARBA" id="ARBA00001927"/>
    </source>
</evidence>
<dbReference type="Proteomes" id="UP000230551">
    <property type="component" value="Unassembled WGS sequence"/>
</dbReference>
<keyword evidence="6" id="KW-0288">FMN</keyword>
<dbReference type="InterPro" id="IPR006982">
    <property type="entry name" value="Glu_synth_centr_N"/>
</dbReference>
<organism evidence="16 17">
    <name type="scientific">Mycolicibacterium brumae</name>
    <dbReference type="NCBI Taxonomy" id="85968"/>
    <lineage>
        <taxon>Bacteria</taxon>
        <taxon>Bacillati</taxon>
        <taxon>Actinomycetota</taxon>
        <taxon>Actinomycetes</taxon>
        <taxon>Mycobacteriales</taxon>
        <taxon>Mycobacteriaceae</taxon>
        <taxon>Mycolicibacterium</taxon>
    </lineage>
</organism>
<name>A0A2G5P9J0_9MYCO</name>
<dbReference type="Gene3D" id="3.60.20.10">
    <property type="entry name" value="Glutamine Phosphoribosylpyrophosphate, subunit 1, domain 1"/>
    <property type="match status" value="1"/>
</dbReference>
<keyword evidence="17" id="KW-1185">Reference proteome</keyword>
<evidence type="ECO:0000256" key="13">
    <source>
        <dbReference type="ARBA" id="ARBA00023291"/>
    </source>
</evidence>
<evidence type="ECO:0000256" key="1">
    <source>
        <dbReference type="ARBA" id="ARBA00001917"/>
    </source>
</evidence>
<keyword evidence="13" id="KW-0003">3Fe-4S</keyword>
<protein>
    <submittedName>
        <fullName evidence="16">Glutamate synthase large subunit</fullName>
    </submittedName>
</protein>
<evidence type="ECO:0000256" key="8">
    <source>
        <dbReference type="ARBA" id="ARBA00022962"/>
    </source>
</evidence>
<dbReference type="PANTHER" id="PTHR11938:SF133">
    <property type="entry name" value="GLUTAMATE SYNTHASE (NADH)"/>
    <property type="match status" value="1"/>
</dbReference>
<gene>
    <name evidence="16" type="ORF">CQY22_010475</name>
</gene>
<dbReference type="InterPro" id="IPR050711">
    <property type="entry name" value="ET-N_metabolism_enzyme"/>
</dbReference>
<dbReference type="SUPFAM" id="SSF51395">
    <property type="entry name" value="FMN-linked oxidoreductases"/>
    <property type="match status" value="1"/>
</dbReference>
<keyword evidence="5" id="KW-0285">Flavoprotein</keyword>
<feature type="domain" description="Glutamine amidotransferase type-2" evidence="15">
    <location>
        <begin position="20"/>
        <end position="395"/>
    </location>
</feature>
<evidence type="ECO:0000256" key="11">
    <source>
        <dbReference type="ARBA" id="ARBA00023014"/>
    </source>
</evidence>
<dbReference type="Gene3D" id="3.20.20.70">
    <property type="entry name" value="Aldolase class I"/>
    <property type="match status" value="2"/>
</dbReference>
<evidence type="ECO:0000256" key="4">
    <source>
        <dbReference type="ARBA" id="ARBA00022605"/>
    </source>
</evidence>
<dbReference type="Pfam" id="PF01645">
    <property type="entry name" value="Glu_synthase"/>
    <property type="match status" value="1"/>
</dbReference>
<dbReference type="EMBL" id="PDCN02000012">
    <property type="protein sequence ID" value="PIB75029.1"/>
    <property type="molecule type" value="Genomic_DNA"/>
</dbReference>
<dbReference type="SUPFAM" id="SSF69336">
    <property type="entry name" value="Alpha subunit of glutamate synthase, C-terminal domain"/>
    <property type="match status" value="1"/>
</dbReference>
<dbReference type="Pfam" id="PF00310">
    <property type="entry name" value="GATase_2"/>
    <property type="match status" value="1"/>
</dbReference>
<dbReference type="GO" id="GO:0015930">
    <property type="term" value="F:glutamate synthase activity"/>
    <property type="evidence" value="ECO:0007669"/>
    <property type="project" value="InterPro"/>
</dbReference>
<comment type="caution">
    <text evidence="16">The sequence shown here is derived from an EMBL/GenBank/DDBJ whole genome shotgun (WGS) entry which is preliminary data.</text>
</comment>
<evidence type="ECO:0000256" key="7">
    <source>
        <dbReference type="ARBA" id="ARBA00022723"/>
    </source>
</evidence>